<dbReference type="InterPro" id="IPR013656">
    <property type="entry name" value="PAS_4"/>
</dbReference>
<keyword evidence="8" id="KW-0472">Membrane</keyword>
<dbReference type="Proteomes" id="UP000195106">
    <property type="component" value="Unassembled WGS sequence"/>
</dbReference>
<dbReference type="InterPro" id="IPR003594">
    <property type="entry name" value="HATPase_dom"/>
</dbReference>
<keyword evidence="5" id="KW-0808">Transferase</keyword>
<dbReference type="Pfam" id="PF02518">
    <property type="entry name" value="HATPase_c"/>
    <property type="match status" value="1"/>
</dbReference>
<organism evidence="10 11">
    <name type="scientific">Clavibacter michiganensis</name>
    <dbReference type="NCBI Taxonomy" id="28447"/>
    <lineage>
        <taxon>Bacteria</taxon>
        <taxon>Bacillati</taxon>
        <taxon>Actinomycetota</taxon>
        <taxon>Actinomycetes</taxon>
        <taxon>Micrococcales</taxon>
        <taxon>Microbacteriaceae</taxon>
        <taxon>Clavibacter</taxon>
    </lineage>
</organism>
<reference evidence="10 11" key="1">
    <citation type="submission" date="2016-08" db="EMBL/GenBank/DDBJ databases">
        <title>Genome sequence of Clavibacter michiganensis spp. strain CASJ009.</title>
        <authorList>
            <person name="Thapa S.P."/>
            <person name="Coaker G."/>
        </authorList>
    </citation>
    <scope>NUCLEOTIDE SEQUENCE [LARGE SCALE GENOMIC DNA]</scope>
    <source>
        <strain evidence="10">CASJ009</strain>
    </source>
</reference>
<dbReference type="GO" id="GO:0000155">
    <property type="term" value="F:phosphorelay sensor kinase activity"/>
    <property type="evidence" value="ECO:0007669"/>
    <property type="project" value="InterPro"/>
</dbReference>
<dbReference type="Gene3D" id="3.30.450.20">
    <property type="entry name" value="PAS domain"/>
    <property type="match status" value="1"/>
</dbReference>
<dbReference type="PRINTS" id="PR00344">
    <property type="entry name" value="BCTRLSENSOR"/>
</dbReference>
<keyword evidence="8" id="KW-1133">Transmembrane helix</keyword>
<feature type="transmembrane region" description="Helical" evidence="8">
    <location>
        <begin position="125"/>
        <end position="148"/>
    </location>
</feature>
<dbReference type="GO" id="GO:0005886">
    <property type="term" value="C:plasma membrane"/>
    <property type="evidence" value="ECO:0007669"/>
    <property type="project" value="UniProtKB-SubCell"/>
</dbReference>
<feature type="transmembrane region" description="Helical" evidence="8">
    <location>
        <begin position="160"/>
        <end position="181"/>
    </location>
</feature>
<sequence length="574" mass="60863">MGEQAPTVVRRGPVARAQAALRSMTFSKPLHAQLPFILSLVVVGVVAGAGDLAAVAAPGFVAGTIVAALVTIVAAVLPWDRIGSEWVAVLPMLDFAALALCNAAIGGEVPSTAFLIVFPVIWLAYAFALHVLWLGAFGTAAVLALPIIRSGELPEGTTGWSHIVVLPVVMLLVAVAVNLLAQQLFRQHARLEEMQAALTGTLVDLRERNSVIDGVLEAIDDTVVVLDAEGRITQRNRAARELMALAVPIDREDPSLGRFVYEEDRTTVVPPERQLVARARAGEVVAREVYWIGDGGAQKAVLASLSPLVDPDGRPFGTVMVSTDVTALALAVSEREDFVASVSHELKTPLTSILGYVELIADDLVEDDVDDRITAARLAIVERNAQRLLGLIGDLLTAAQHRLAVNRNLVDVGEIVENALDVIRPHAQANGVALVEPDYQELVAEVDAVRIGQVLDNLLSNAVKYTPEGGTVSTEIEVDGEHLRLCVSDDGVGMSAEDTAQLFTRFFRTSSARASTVAGVGLGLSITRSIVDAHDGTIEVESAVGVGTTMRVRLPLRVVPDAPEPPDAPAPRLG</sequence>
<evidence type="ECO:0000256" key="5">
    <source>
        <dbReference type="ARBA" id="ARBA00022679"/>
    </source>
</evidence>
<dbReference type="SMART" id="SM00387">
    <property type="entry name" value="HATPase_c"/>
    <property type="match status" value="1"/>
</dbReference>
<feature type="transmembrane region" description="Helical" evidence="8">
    <location>
        <begin position="55"/>
        <end position="79"/>
    </location>
</feature>
<dbReference type="CDD" id="cd00082">
    <property type="entry name" value="HisKA"/>
    <property type="match status" value="1"/>
</dbReference>
<accession>A0A251XQA2</accession>
<keyword evidence="4" id="KW-0597">Phosphoprotein</keyword>
<dbReference type="PANTHER" id="PTHR43711">
    <property type="entry name" value="TWO-COMPONENT HISTIDINE KINASE"/>
    <property type="match status" value="1"/>
</dbReference>
<evidence type="ECO:0000256" key="6">
    <source>
        <dbReference type="ARBA" id="ARBA00022777"/>
    </source>
</evidence>
<dbReference type="InterPro" id="IPR004358">
    <property type="entry name" value="Sig_transdc_His_kin-like_C"/>
</dbReference>
<dbReference type="InterPro" id="IPR036890">
    <property type="entry name" value="HATPase_C_sf"/>
</dbReference>
<dbReference type="Gene3D" id="3.30.565.10">
    <property type="entry name" value="Histidine kinase-like ATPase, C-terminal domain"/>
    <property type="match status" value="1"/>
</dbReference>
<evidence type="ECO:0000313" key="11">
    <source>
        <dbReference type="Proteomes" id="UP000195106"/>
    </source>
</evidence>
<dbReference type="InterPro" id="IPR003661">
    <property type="entry name" value="HisK_dim/P_dom"/>
</dbReference>
<comment type="subcellular location">
    <subcellularLocation>
        <location evidence="2">Cell membrane</location>
    </subcellularLocation>
</comment>
<dbReference type="InterPro" id="IPR035965">
    <property type="entry name" value="PAS-like_dom_sf"/>
</dbReference>
<comment type="catalytic activity">
    <reaction evidence="1">
        <text>ATP + protein L-histidine = ADP + protein N-phospho-L-histidine.</text>
        <dbReference type="EC" id="2.7.13.3"/>
    </reaction>
</comment>
<dbReference type="Pfam" id="PF00512">
    <property type="entry name" value="HisKA"/>
    <property type="match status" value="1"/>
</dbReference>
<protein>
    <recommendedName>
        <fullName evidence="3">histidine kinase</fullName>
        <ecNumber evidence="3">2.7.13.3</ecNumber>
    </recommendedName>
</protein>
<dbReference type="InterPro" id="IPR005467">
    <property type="entry name" value="His_kinase_dom"/>
</dbReference>
<keyword evidence="6 10" id="KW-0418">Kinase</keyword>
<dbReference type="EC" id="2.7.13.3" evidence="3"/>
<evidence type="ECO:0000256" key="3">
    <source>
        <dbReference type="ARBA" id="ARBA00012438"/>
    </source>
</evidence>
<evidence type="ECO:0000256" key="8">
    <source>
        <dbReference type="SAM" id="Phobius"/>
    </source>
</evidence>
<keyword evidence="7" id="KW-0902">Two-component regulatory system</keyword>
<evidence type="ECO:0000256" key="2">
    <source>
        <dbReference type="ARBA" id="ARBA00004236"/>
    </source>
</evidence>
<keyword evidence="8" id="KW-0812">Transmembrane</keyword>
<dbReference type="InterPro" id="IPR050736">
    <property type="entry name" value="Sensor_HK_Regulatory"/>
</dbReference>
<feature type="transmembrane region" description="Helical" evidence="8">
    <location>
        <begin position="86"/>
        <end position="105"/>
    </location>
</feature>
<dbReference type="PANTHER" id="PTHR43711:SF1">
    <property type="entry name" value="HISTIDINE KINASE 1"/>
    <property type="match status" value="1"/>
</dbReference>
<dbReference type="SUPFAM" id="SSF55785">
    <property type="entry name" value="PYP-like sensor domain (PAS domain)"/>
    <property type="match status" value="1"/>
</dbReference>
<dbReference type="FunFam" id="3.30.565.10:FF:000006">
    <property type="entry name" value="Sensor histidine kinase WalK"/>
    <property type="match status" value="1"/>
</dbReference>
<dbReference type="EMBL" id="MDHJ01000001">
    <property type="protein sequence ID" value="OUE07742.1"/>
    <property type="molecule type" value="Genomic_DNA"/>
</dbReference>
<evidence type="ECO:0000256" key="1">
    <source>
        <dbReference type="ARBA" id="ARBA00000085"/>
    </source>
</evidence>
<evidence type="ECO:0000313" key="10">
    <source>
        <dbReference type="EMBL" id="OUE07742.1"/>
    </source>
</evidence>
<dbReference type="Gene3D" id="1.10.287.130">
    <property type="match status" value="1"/>
</dbReference>
<dbReference type="SMART" id="SM00091">
    <property type="entry name" value="PAS"/>
    <property type="match status" value="1"/>
</dbReference>
<dbReference type="SUPFAM" id="SSF47384">
    <property type="entry name" value="Homodimeric domain of signal transducing histidine kinase"/>
    <property type="match status" value="1"/>
</dbReference>
<dbReference type="Pfam" id="PF08448">
    <property type="entry name" value="PAS_4"/>
    <property type="match status" value="1"/>
</dbReference>
<comment type="caution">
    <text evidence="10">The sequence shown here is derived from an EMBL/GenBank/DDBJ whole genome shotgun (WGS) entry which is preliminary data.</text>
</comment>
<dbReference type="PROSITE" id="PS50109">
    <property type="entry name" value="HIS_KIN"/>
    <property type="match status" value="1"/>
</dbReference>
<dbReference type="SMART" id="SM00388">
    <property type="entry name" value="HisKA"/>
    <property type="match status" value="1"/>
</dbReference>
<dbReference type="InterPro" id="IPR036097">
    <property type="entry name" value="HisK_dim/P_sf"/>
</dbReference>
<name>A0A251XQA2_9MICO</name>
<feature type="domain" description="Histidine kinase" evidence="9">
    <location>
        <begin position="341"/>
        <end position="558"/>
    </location>
</feature>
<feature type="transmembrane region" description="Helical" evidence="8">
    <location>
        <begin position="30"/>
        <end position="49"/>
    </location>
</feature>
<dbReference type="SUPFAM" id="SSF55874">
    <property type="entry name" value="ATPase domain of HSP90 chaperone/DNA topoisomerase II/histidine kinase"/>
    <property type="match status" value="1"/>
</dbReference>
<evidence type="ECO:0000256" key="4">
    <source>
        <dbReference type="ARBA" id="ARBA00022553"/>
    </source>
</evidence>
<dbReference type="CDD" id="cd00130">
    <property type="entry name" value="PAS"/>
    <property type="match status" value="1"/>
</dbReference>
<evidence type="ECO:0000256" key="7">
    <source>
        <dbReference type="ARBA" id="ARBA00023012"/>
    </source>
</evidence>
<dbReference type="InterPro" id="IPR000014">
    <property type="entry name" value="PAS"/>
</dbReference>
<evidence type="ECO:0000259" key="9">
    <source>
        <dbReference type="PROSITE" id="PS50109"/>
    </source>
</evidence>
<proteinExistence type="predicted"/>
<gene>
    <name evidence="10" type="primary">yycG_1</name>
    <name evidence="10" type="ORF">CMsap09_02240</name>
</gene>
<dbReference type="AlphaFoldDB" id="A0A251XQA2"/>